<feature type="compositionally biased region" description="Polar residues" evidence="1">
    <location>
        <begin position="83"/>
        <end position="94"/>
    </location>
</feature>
<name>A0A484AN74_DRONA</name>
<sequence length="139" mass="15219">DYLIELRLLMRQARYSTAQYRAYENAAPDYRLYVRRHDFATLTQLTQMAAEYENVQGQRRQQGKEAAGGARAPWSKTGENWPIRTQTPGSQVRGQTAGAAGGPAAASQEAVHRMMAQEGVLVHDAGGGRGVSGRRTAGR</sequence>
<reference evidence="2 3" key="1">
    <citation type="journal article" date="2019" name="J. Hered.">
        <title>An Improved Genome Assembly for Drosophila navojoa, the Basal Species in the mojavensis Cluster.</title>
        <authorList>
            <person name="Vanderlinde T."/>
            <person name="Dupim E.G."/>
            <person name="Nazario-Yepiz N.O."/>
            <person name="Carvalho A.B."/>
        </authorList>
    </citation>
    <scope>NUCLEOTIDE SEQUENCE [LARGE SCALE GENOMIC DNA]</scope>
    <source>
        <strain evidence="2">Navoj_Jal97</strain>
        <tissue evidence="2">Whole organism</tissue>
    </source>
</reference>
<protein>
    <submittedName>
        <fullName evidence="2">Uncharacterized protein</fullName>
    </submittedName>
</protein>
<organism evidence="2 3">
    <name type="scientific">Drosophila navojoa</name>
    <name type="common">Fruit fly</name>
    <dbReference type="NCBI Taxonomy" id="7232"/>
    <lineage>
        <taxon>Eukaryota</taxon>
        <taxon>Metazoa</taxon>
        <taxon>Ecdysozoa</taxon>
        <taxon>Arthropoda</taxon>
        <taxon>Hexapoda</taxon>
        <taxon>Insecta</taxon>
        <taxon>Pterygota</taxon>
        <taxon>Neoptera</taxon>
        <taxon>Endopterygota</taxon>
        <taxon>Diptera</taxon>
        <taxon>Brachycera</taxon>
        <taxon>Muscomorpha</taxon>
        <taxon>Ephydroidea</taxon>
        <taxon>Drosophilidae</taxon>
        <taxon>Drosophila</taxon>
    </lineage>
</organism>
<gene>
    <name evidence="2" type="ORF">AWZ03_015430</name>
</gene>
<dbReference type="AlphaFoldDB" id="A0A484AN74"/>
<feature type="non-terminal residue" evidence="2">
    <location>
        <position position="1"/>
    </location>
</feature>
<evidence type="ECO:0000313" key="3">
    <source>
        <dbReference type="Proteomes" id="UP000295192"/>
    </source>
</evidence>
<dbReference type="Proteomes" id="UP000295192">
    <property type="component" value="Unassembled WGS sequence"/>
</dbReference>
<evidence type="ECO:0000313" key="2">
    <source>
        <dbReference type="EMBL" id="TDG38148.1"/>
    </source>
</evidence>
<proteinExistence type="predicted"/>
<keyword evidence="3" id="KW-1185">Reference proteome</keyword>
<feature type="region of interest" description="Disordered" evidence="1">
    <location>
        <begin position="54"/>
        <end position="139"/>
    </location>
</feature>
<accession>A0A484AN74</accession>
<dbReference type="OMA" id="ENWPIRT"/>
<comment type="caution">
    <text evidence="2">The sequence shown here is derived from an EMBL/GenBank/DDBJ whole genome shotgun (WGS) entry which is preliminary data.</text>
</comment>
<dbReference type="EMBL" id="LSRL02009959">
    <property type="protein sequence ID" value="TDG38148.1"/>
    <property type="molecule type" value="Genomic_DNA"/>
</dbReference>
<evidence type="ECO:0000256" key="1">
    <source>
        <dbReference type="SAM" id="MobiDB-lite"/>
    </source>
</evidence>